<comment type="similarity">
    <text evidence="1">Belongs to the bacterial solute-binding protein 1 family.</text>
</comment>
<comment type="caution">
    <text evidence="6">The sequence shown here is derived from an EMBL/GenBank/DDBJ whole genome shotgun (WGS) entry which is preliminary data.</text>
</comment>
<evidence type="ECO:0000256" key="5">
    <source>
        <dbReference type="SAM" id="SignalP"/>
    </source>
</evidence>
<evidence type="ECO:0000313" key="7">
    <source>
        <dbReference type="Proteomes" id="UP001596378"/>
    </source>
</evidence>
<evidence type="ECO:0000256" key="4">
    <source>
        <dbReference type="SAM" id="MobiDB-lite"/>
    </source>
</evidence>
<proteinExistence type="inferred from homology"/>
<dbReference type="PANTHER" id="PTHR30061:SF50">
    <property type="entry name" value="MALTOSE_MALTODEXTRIN-BINDING PERIPLASMIC PROTEIN"/>
    <property type="match status" value="1"/>
</dbReference>
<feature type="signal peptide" evidence="5">
    <location>
        <begin position="1"/>
        <end position="24"/>
    </location>
</feature>
<evidence type="ECO:0000256" key="2">
    <source>
        <dbReference type="ARBA" id="ARBA00022448"/>
    </source>
</evidence>
<dbReference type="SUPFAM" id="SSF53850">
    <property type="entry name" value="Periplasmic binding protein-like II"/>
    <property type="match status" value="1"/>
</dbReference>
<dbReference type="RefSeq" id="WP_378050858.1">
    <property type="nucleotide sequence ID" value="NZ_JBHMDN010000029.1"/>
</dbReference>
<feature type="region of interest" description="Disordered" evidence="4">
    <location>
        <begin position="29"/>
        <end position="60"/>
    </location>
</feature>
<dbReference type="Gene3D" id="3.40.190.10">
    <property type="entry name" value="Periplasmic binding protein-like II"/>
    <property type="match status" value="1"/>
</dbReference>
<dbReference type="InterPro" id="IPR006059">
    <property type="entry name" value="SBP"/>
</dbReference>
<evidence type="ECO:0000256" key="1">
    <source>
        <dbReference type="ARBA" id="ARBA00008520"/>
    </source>
</evidence>
<feature type="chain" id="PRO_5046518284" evidence="5">
    <location>
        <begin position="25"/>
        <end position="455"/>
    </location>
</feature>
<evidence type="ECO:0000256" key="3">
    <source>
        <dbReference type="ARBA" id="ARBA00022729"/>
    </source>
</evidence>
<keyword evidence="2" id="KW-0813">Transport</keyword>
<evidence type="ECO:0000313" key="6">
    <source>
        <dbReference type="EMBL" id="MFC7151525.1"/>
    </source>
</evidence>
<feature type="compositionally biased region" description="Low complexity" evidence="4">
    <location>
        <begin position="29"/>
        <end position="53"/>
    </location>
</feature>
<reference evidence="7" key="1">
    <citation type="journal article" date="2019" name="Int. J. Syst. Evol. Microbiol.">
        <title>The Global Catalogue of Microorganisms (GCM) 10K type strain sequencing project: providing services to taxonomists for standard genome sequencing and annotation.</title>
        <authorList>
            <consortium name="The Broad Institute Genomics Platform"/>
            <consortium name="The Broad Institute Genome Sequencing Center for Infectious Disease"/>
            <person name="Wu L."/>
            <person name="Ma J."/>
        </authorList>
    </citation>
    <scope>NUCLEOTIDE SEQUENCE [LARGE SCALE GENOMIC DNA]</scope>
    <source>
        <strain evidence="7">KCTC 12907</strain>
    </source>
</reference>
<sequence>MSKSRKSVLSLFALVMLTSAALTACSSNNNNGGSASPSASSSQASPDSTAQASGSTATDNGEPVTIQVAYYADEKARETFGQIIDKFMEANKNVTVENVGTDWGTHYTNLKVDLAAGQGPTVYLLDGPYIAQYASEGAIENLTDRLKDVKLDDYFGFEAIKNANNEYFAVPQAIQVNALYYNKEMFDAANVAYPTADWTTDDVYEAAQKLTNADAKQYGIGLANHFRYGWYTTIRQFGGDILDESRTKSTFASDPKVKEAMVYMKKFWDEGLTPSLVAQEGEITPNHGTWFPRSIVAMFYDNFARRLSNDQEGINYDVALMPKGVGGVNYSALVANSWVLNAHAKDAEKEAGWKFIEYFLSDEAQQLNATLSEGITAKKSTAEAALSQHQGNPENIKVFLDSMQYASNVGDNPLWEEWIGAIDPIFTEYLSGKITIDQLLEQGDKAAQAVLDKLK</sequence>
<dbReference type="PROSITE" id="PS51257">
    <property type="entry name" value="PROKAR_LIPOPROTEIN"/>
    <property type="match status" value="1"/>
</dbReference>
<dbReference type="Proteomes" id="UP001596378">
    <property type="component" value="Unassembled WGS sequence"/>
</dbReference>
<keyword evidence="7" id="KW-1185">Reference proteome</keyword>
<accession>A0ABW2FKQ3</accession>
<protein>
    <submittedName>
        <fullName evidence="6">ABC transporter substrate-binding protein</fullName>
    </submittedName>
</protein>
<dbReference type="EMBL" id="JBHTAI010000017">
    <property type="protein sequence ID" value="MFC7151525.1"/>
    <property type="molecule type" value="Genomic_DNA"/>
</dbReference>
<organism evidence="6 7">
    <name type="scientific">Cohnella cellulosilytica</name>
    <dbReference type="NCBI Taxonomy" id="986710"/>
    <lineage>
        <taxon>Bacteria</taxon>
        <taxon>Bacillati</taxon>
        <taxon>Bacillota</taxon>
        <taxon>Bacilli</taxon>
        <taxon>Bacillales</taxon>
        <taxon>Paenibacillaceae</taxon>
        <taxon>Cohnella</taxon>
    </lineage>
</organism>
<dbReference type="PANTHER" id="PTHR30061">
    <property type="entry name" value="MALTOSE-BINDING PERIPLASMIC PROTEIN"/>
    <property type="match status" value="1"/>
</dbReference>
<gene>
    <name evidence="6" type="ORF">ACFQMJ_23555</name>
</gene>
<dbReference type="Pfam" id="PF01547">
    <property type="entry name" value="SBP_bac_1"/>
    <property type="match status" value="1"/>
</dbReference>
<name>A0ABW2FKQ3_9BACL</name>
<dbReference type="CDD" id="cd13585">
    <property type="entry name" value="PBP2_TMBP_like"/>
    <property type="match status" value="1"/>
</dbReference>
<keyword evidence="3 5" id="KW-0732">Signal</keyword>